<keyword evidence="5" id="KW-1185">Reference proteome</keyword>
<feature type="region of interest" description="Disordered" evidence="2">
    <location>
        <begin position="626"/>
        <end position="651"/>
    </location>
</feature>
<feature type="compositionally biased region" description="Basic and acidic residues" evidence="2">
    <location>
        <begin position="197"/>
        <end position="210"/>
    </location>
</feature>
<feature type="domain" description="C2 NT-type" evidence="3">
    <location>
        <begin position="1"/>
        <end position="136"/>
    </location>
</feature>
<dbReference type="AlphaFoldDB" id="A0A9N7RDM6"/>
<feature type="compositionally biased region" description="Polar residues" evidence="2">
    <location>
        <begin position="628"/>
        <end position="638"/>
    </location>
</feature>
<comment type="caution">
    <text evidence="4">The sequence shown here is derived from an EMBL/GenBank/DDBJ whole genome shotgun (WGS) entry which is preliminary data.</text>
</comment>
<name>A0A9N7RDM6_STRHE</name>
<sequence length="865" mass="99046">MFKRSEKKIKAVFKMQFQATQVPQLKSKKLMISLVPVDVGKPTVRLAKVPIVEGTCTWESPVYETVKLVQEIKTGRIREKFYYVIVSTGSSKAGFLGEVSLDFADLAEATKPLNLTLPLQTSKSGAILHVTVQRMQGRLDSRHDDDSEAPEAEDESNDRNMDSYSFDKRNPKSPNSDDLSEASTPHEEQNGSLEDGLSDHNYAESRDGVRETSNNNTSGRLTNQMKMLERKAELAELEVHSLRKQIMKETQRGQQLAEQIVRLKEEKDALRAECESVKSSTATKNEEEAFSAPTQKEIGKLTSSLDNVKQELQRQRDLNKKLKSQLQKAEDSNSEFVLAMRDLSKKLDQKNTEISRLSSKIKSLHSGSDALFEASPRTNGSFNEDSRASDDSASKGGNIDELEKLKQKIDDLYSELEVHKKEKAEIQMDLERLALDYENLEIENKDISSKIEQNEKEKMEIQQSYTESLATEKTLKLQVASLEKENKRKSLQYSESLDMIDELEFQVESLQKELESQAQVFEDGLQALTEAKNEQEQKAIRAEEALRKARMSNKNVTERLQEEFTQISAEMSLKIEENEILAQEAIKGANDLRQKNEVLEEDLQKAKEELRIMKDQYETILRERQEQNDSIAGTSKQSETMEESETFQRWKSEKDDLERRLASVRIEAENLMQENVSMKSQVDLKKTKEDNLLLEVKKLRVKNNEVRSLMLEVQLENEGLKKEVSKLQESLHKQEQEKERAAKQRSFTSPLKEKSIKYNTEEEWNSVERDCVQAVPANQLQQETMPADHTGKYALQKSEQSECSCDGSSLLSEVASLKERNKSMEDELKEMRDRYSEISLRFAEVEGERQQLVMAVRNLKSGKKN</sequence>
<evidence type="ECO:0000313" key="5">
    <source>
        <dbReference type="Proteomes" id="UP001153555"/>
    </source>
</evidence>
<feature type="compositionally biased region" description="Basic and acidic residues" evidence="2">
    <location>
        <begin position="384"/>
        <end position="393"/>
    </location>
</feature>
<feature type="region of interest" description="Disordered" evidence="2">
    <location>
        <begin position="728"/>
        <end position="750"/>
    </location>
</feature>
<feature type="compositionally biased region" description="Polar residues" evidence="2">
    <location>
        <begin position="172"/>
        <end position="183"/>
    </location>
</feature>
<feature type="region of interest" description="Disordered" evidence="2">
    <location>
        <begin position="278"/>
        <end position="303"/>
    </location>
</feature>
<feature type="coiled-coil region" evidence="1">
    <location>
        <begin position="807"/>
        <end position="848"/>
    </location>
</feature>
<dbReference type="PROSITE" id="PS51840">
    <property type="entry name" value="C2_NT"/>
    <property type="match status" value="1"/>
</dbReference>
<evidence type="ECO:0000256" key="1">
    <source>
        <dbReference type="SAM" id="Coils"/>
    </source>
</evidence>
<accession>A0A9N7RDM6</accession>
<protein>
    <submittedName>
        <fullName evidence="4">Myosin heavy chain-related protein</fullName>
    </submittedName>
</protein>
<evidence type="ECO:0000256" key="2">
    <source>
        <dbReference type="SAM" id="MobiDB-lite"/>
    </source>
</evidence>
<feature type="compositionally biased region" description="Acidic residues" evidence="2">
    <location>
        <begin position="146"/>
        <end position="156"/>
    </location>
</feature>
<dbReference type="Proteomes" id="UP001153555">
    <property type="component" value="Unassembled WGS sequence"/>
</dbReference>
<keyword evidence="1" id="KW-0175">Coiled coil</keyword>
<dbReference type="InterPro" id="IPR019448">
    <property type="entry name" value="NT-C2"/>
</dbReference>
<dbReference type="Pfam" id="PF10358">
    <property type="entry name" value="NT-C2"/>
    <property type="match status" value="1"/>
</dbReference>
<evidence type="ECO:0000259" key="3">
    <source>
        <dbReference type="PROSITE" id="PS51840"/>
    </source>
</evidence>
<gene>
    <name evidence="4" type="ORF">SHERM_21546</name>
</gene>
<reference evidence="4" key="1">
    <citation type="submission" date="2019-12" db="EMBL/GenBank/DDBJ databases">
        <authorList>
            <person name="Scholes J."/>
        </authorList>
    </citation>
    <scope>NUCLEOTIDE SEQUENCE</scope>
</reference>
<feature type="coiled-coil region" evidence="1">
    <location>
        <begin position="399"/>
        <end position="552"/>
    </location>
</feature>
<evidence type="ECO:0000313" key="4">
    <source>
        <dbReference type="EMBL" id="CAA0824641.1"/>
    </source>
</evidence>
<dbReference type="OrthoDB" id="765176at2759"/>
<feature type="compositionally biased region" description="Basic and acidic residues" evidence="2">
    <location>
        <begin position="157"/>
        <end position="170"/>
    </location>
</feature>
<feature type="compositionally biased region" description="Basic and acidic residues" evidence="2">
    <location>
        <begin position="728"/>
        <end position="742"/>
    </location>
</feature>
<dbReference type="PANTHER" id="PTHR34452">
    <property type="entry name" value="MYOSIN HEAVY CHAIN-RELATED PROTEIN"/>
    <property type="match status" value="1"/>
</dbReference>
<feature type="region of interest" description="Disordered" evidence="2">
    <location>
        <begin position="371"/>
        <end position="399"/>
    </location>
</feature>
<dbReference type="PANTHER" id="PTHR34452:SF14">
    <property type="entry name" value="MYOSIN HEAVY CHAIN, MUSCLE"/>
    <property type="match status" value="1"/>
</dbReference>
<feature type="compositionally biased region" description="Polar residues" evidence="2">
    <location>
        <begin position="211"/>
        <end position="222"/>
    </location>
</feature>
<feature type="region of interest" description="Disordered" evidence="2">
    <location>
        <begin position="138"/>
        <end position="222"/>
    </location>
</feature>
<organism evidence="4 5">
    <name type="scientific">Striga hermonthica</name>
    <name type="common">Purple witchweed</name>
    <name type="synonym">Buchnera hermonthica</name>
    <dbReference type="NCBI Taxonomy" id="68872"/>
    <lineage>
        <taxon>Eukaryota</taxon>
        <taxon>Viridiplantae</taxon>
        <taxon>Streptophyta</taxon>
        <taxon>Embryophyta</taxon>
        <taxon>Tracheophyta</taxon>
        <taxon>Spermatophyta</taxon>
        <taxon>Magnoliopsida</taxon>
        <taxon>eudicotyledons</taxon>
        <taxon>Gunneridae</taxon>
        <taxon>Pentapetalae</taxon>
        <taxon>asterids</taxon>
        <taxon>lamiids</taxon>
        <taxon>Lamiales</taxon>
        <taxon>Orobanchaceae</taxon>
        <taxon>Buchnereae</taxon>
        <taxon>Striga</taxon>
    </lineage>
</organism>
<proteinExistence type="predicted"/>
<dbReference type="EMBL" id="CACSLK010024787">
    <property type="protein sequence ID" value="CAA0824641.1"/>
    <property type="molecule type" value="Genomic_DNA"/>
</dbReference>